<dbReference type="AlphaFoldDB" id="A0A4V0ZJQ3"/>
<evidence type="ECO:0000259" key="1">
    <source>
        <dbReference type="Pfam" id="PF11575"/>
    </source>
</evidence>
<dbReference type="EMBL" id="CP036455">
    <property type="protein sequence ID" value="QBI54282.1"/>
    <property type="molecule type" value="Genomic_DNA"/>
</dbReference>
<dbReference type="RefSeq" id="WP_242677360.1">
    <property type="nucleotide sequence ID" value="NZ_CP036455.1"/>
</dbReference>
<accession>A0A4V0ZJQ3</accession>
<dbReference type="KEGG" id="strr:EKD16_12495"/>
<protein>
    <recommendedName>
        <fullName evidence="1">Ferric siderophore reductase C-terminal domain-containing protein</fullName>
    </recommendedName>
</protein>
<dbReference type="Proteomes" id="UP000292235">
    <property type="component" value="Chromosome"/>
</dbReference>
<organism evidence="2 3">
    <name type="scientific">Streptomonospora litoralis</name>
    <dbReference type="NCBI Taxonomy" id="2498135"/>
    <lineage>
        <taxon>Bacteria</taxon>
        <taxon>Bacillati</taxon>
        <taxon>Actinomycetota</taxon>
        <taxon>Actinomycetes</taxon>
        <taxon>Streptosporangiales</taxon>
        <taxon>Nocardiopsidaceae</taxon>
        <taxon>Streptomonospora</taxon>
    </lineage>
</organism>
<evidence type="ECO:0000313" key="3">
    <source>
        <dbReference type="Proteomes" id="UP000292235"/>
    </source>
</evidence>
<dbReference type="GO" id="GO:0051537">
    <property type="term" value="F:2 iron, 2 sulfur cluster binding"/>
    <property type="evidence" value="ECO:0007669"/>
    <property type="project" value="InterPro"/>
</dbReference>
<gene>
    <name evidence="2" type="ORF">EKD16_12495</name>
</gene>
<name>A0A4V0ZJQ3_9ACTN</name>
<keyword evidence="3" id="KW-1185">Reference proteome</keyword>
<feature type="domain" description="Ferric siderophore reductase C-terminal" evidence="1">
    <location>
        <begin position="192"/>
        <end position="211"/>
    </location>
</feature>
<evidence type="ECO:0000313" key="2">
    <source>
        <dbReference type="EMBL" id="QBI54282.1"/>
    </source>
</evidence>
<proteinExistence type="predicted"/>
<dbReference type="Pfam" id="PF11575">
    <property type="entry name" value="FhuF_C"/>
    <property type="match status" value="1"/>
</dbReference>
<reference evidence="2 3" key="1">
    <citation type="submission" date="2019-02" db="EMBL/GenBank/DDBJ databases">
        <authorList>
            <person name="Khodamoradi S."/>
            <person name="Hahnke R.L."/>
            <person name="Kaempfer P."/>
            <person name="Schumann P."/>
            <person name="Rohde M."/>
            <person name="Steinert M."/>
            <person name="Luzhetskyy A."/>
            <person name="Wink J."/>
            <person name="Ruckert C."/>
        </authorList>
    </citation>
    <scope>NUCLEOTIDE SEQUENCE [LARGE SCALE GENOMIC DNA]</scope>
    <source>
        <strain evidence="2 3">M2</strain>
    </source>
</reference>
<sequence>MWRRGDLLAGEVAAVRARLAAVAGRPVADVEQRVAASVCYQGLASRLLSPAVAAALCHGVVAPVRALRWRVVQGRLRPALGAGAGAGAAVAAEGPRTEAAADAVAEHVLDGALAPLARAMRRQARLAPRLLYGNAASSLAGAVQALAAARPAHAADAWSLAQLLLERAPLRGLGAFAAAPTPETAAAAAFTRTTCCLYYRVPGQAMCGDCVIAARTQRA</sequence>
<dbReference type="InterPro" id="IPR024726">
    <property type="entry name" value="FhuF_C"/>
</dbReference>